<protein>
    <submittedName>
        <fullName evidence="2">Uncharacterized protein</fullName>
    </submittedName>
</protein>
<dbReference type="Proteomes" id="UP000677054">
    <property type="component" value="Unassembled WGS sequence"/>
</dbReference>
<gene>
    <name evidence="2" type="ORF">DSTB1V02_LOCUS8454</name>
</gene>
<dbReference type="AlphaFoldDB" id="A0A7R8XDN2"/>
<keyword evidence="3" id="KW-1185">Reference proteome</keyword>
<accession>A0A7R8XDN2</accession>
<evidence type="ECO:0000313" key="2">
    <source>
        <dbReference type="EMBL" id="CAD7248643.1"/>
    </source>
</evidence>
<dbReference type="EMBL" id="CAJPEV010001933">
    <property type="protein sequence ID" value="CAG0894953.1"/>
    <property type="molecule type" value="Genomic_DNA"/>
</dbReference>
<evidence type="ECO:0000256" key="1">
    <source>
        <dbReference type="SAM" id="MobiDB-lite"/>
    </source>
</evidence>
<reference evidence="2" key="1">
    <citation type="submission" date="2020-11" db="EMBL/GenBank/DDBJ databases">
        <authorList>
            <person name="Tran Van P."/>
        </authorList>
    </citation>
    <scope>NUCLEOTIDE SEQUENCE</scope>
</reference>
<proteinExistence type="predicted"/>
<feature type="compositionally biased region" description="Basic and acidic residues" evidence="1">
    <location>
        <begin position="614"/>
        <end position="625"/>
    </location>
</feature>
<dbReference type="Gene3D" id="1.10.10.60">
    <property type="entry name" value="Homeodomain-like"/>
    <property type="match status" value="1"/>
</dbReference>
<feature type="region of interest" description="Disordered" evidence="1">
    <location>
        <begin position="600"/>
        <end position="625"/>
    </location>
</feature>
<name>A0A7R8XDN2_9CRUS</name>
<dbReference type="OrthoDB" id="125347at2759"/>
<evidence type="ECO:0000313" key="3">
    <source>
        <dbReference type="Proteomes" id="UP000677054"/>
    </source>
</evidence>
<sequence length="1102" mass="124898">MGNYGSTTVTKSKLFFGINTNSPGSGSAARSWGPGASVARSLPLVWSHSTVVDAPKASTESGGEVERRDVFHVGDQLFLPGLRSSRVVADCFDPYSAGPRSSLLLDHDGSAPFRAEVKPDSMQGIKNIEVVDGRDVGLDEDLAALKKYLPKKVKGGHVLLDEVPITLGFQGTITSEALSEHWKWIVDMNSLVKSITVSFRPNDQSFLRDIPLQDVRPGGYKIRILESVMRNSRKIAELFLAILDYSRRIFISSEKTLPLDIKQSGNGFLPVLFPIPSCFSIHPGECKDEKTYEAVRCSFAVQSIYEEYSKSSEKIPLFVVVDHQERRNALVNVFTFLYPSIPLLFLNFNWSRHVWDFHGNVVSEVLLPIVVVTESEMIGCHLTNVTVVIDIAQSKWQNYARLIATTGDRRKIIVVEEEQLRIGKFSRVRKEISGWETWEIMKSVDKNLKVRLEKAMKQCHVKKIDYLEEDTFPPAPFPGMSIDWNGREGEERDVNLMLRSWLSGIFGPPASGKSRRVDVLISRVTERGDRVLLLHSESVLSRIAFRQRWEGKDNVDFEGFDSNKINSLQDIINRVQRIQREEKRKEKHFMGRTILKAKISKEEEREKREKKKQRREEGEARTEKGFGKKQEMGLLNVVVEDCPLLKDFKLIIEKLKEMKIRLILAFKPHSEDAEGEAVERYIKVLQDNPESTAIVLRSQPTNVHLLKHIQKNETGKALQLKAGNLSVSSVPAAIVLGPAVRWFKCSGQHLGYICKGMSSCSKAVALASSLSHRVLPRQLSGYSSEILVSSEELLTSLQTLKTHLDIHDVKVIHPKDFRGSEASVVITVDVGDDWLLEAISRSRNQLFIIDNIPSHEDLWKTMMEEQRVQTWDDPIPWDNEAYSRIFLTLDEEEQFLNFQHSLCFFWRNEDNAEQDRQGVAQGINPQERIAVAEMCPPKGDYVQKTKHEIIKLSDGGMKACEIAAKTNLDQRNVRTIIKDKERLLSEVKSARPMNYTIIRKRHGLVAEMEPTWKDAGQRIGVTALKRGLLDQDTGNVLSLSQMIWKALDGVLPLPHFSSPFTDWGYATRLSYSGAQHSLPLAVQRSGRPYAPYVHVLAIYHRF</sequence>
<dbReference type="EMBL" id="LR901450">
    <property type="protein sequence ID" value="CAD7248643.1"/>
    <property type="molecule type" value="Genomic_DNA"/>
</dbReference>
<organism evidence="2">
    <name type="scientific">Darwinula stevensoni</name>
    <dbReference type="NCBI Taxonomy" id="69355"/>
    <lineage>
        <taxon>Eukaryota</taxon>
        <taxon>Metazoa</taxon>
        <taxon>Ecdysozoa</taxon>
        <taxon>Arthropoda</taxon>
        <taxon>Crustacea</taxon>
        <taxon>Oligostraca</taxon>
        <taxon>Ostracoda</taxon>
        <taxon>Podocopa</taxon>
        <taxon>Podocopida</taxon>
        <taxon>Darwinulocopina</taxon>
        <taxon>Darwinuloidea</taxon>
        <taxon>Darwinulidae</taxon>
        <taxon>Darwinula</taxon>
    </lineage>
</organism>